<dbReference type="SUPFAM" id="SSF54782">
    <property type="entry name" value="Porphobilinogen deaminase (hydroxymethylbilane synthase), C-terminal domain"/>
    <property type="match status" value="1"/>
</dbReference>
<dbReference type="Proteomes" id="UP000192783">
    <property type="component" value="Unassembled WGS sequence"/>
</dbReference>
<reference evidence="11 12" key="1">
    <citation type="submission" date="2017-04" db="EMBL/GenBank/DDBJ databases">
        <authorList>
            <person name="Afonso C.L."/>
            <person name="Miller P.J."/>
            <person name="Scott M.A."/>
            <person name="Spackman E."/>
            <person name="Goraichik I."/>
            <person name="Dimitrov K.M."/>
            <person name="Suarez D.L."/>
            <person name="Swayne D.E."/>
        </authorList>
    </citation>
    <scope>NUCLEOTIDE SEQUENCE [LARGE SCALE GENOMIC DNA]</scope>
    <source>
        <strain evidence="11 12">DSM 13146</strain>
    </source>
</reference>
<dbReference type="FunFam" id="3.40.190.10:FF:000005">
    <property type="entry name" value="Porphobilinogen deaminase"/>
    <property type="match status" value="1"/>
</dbReference>
<evidence type="ECO:0000313" key="12">
    <source>
        <dbReference type="Proteomes" id="UP000192783"/>
    </source>
</evidence>
<evidence type="ECO:0000256" key="4">
    <source>
        <dbReference type="ARBA" id="ARBA00011245"/>
    </source>
</evidence>
<dbReference type="HAMAP" id="MF_00260">
    <property type="entry name" value="Porphobil_deam"/>
    <property type="match status" value="1"/>
</dbReference>
<sequence length="309" mass="33240">MGETLVIGTRGSLLALRQSEMIKELLEARWPDLHVSLEVIKTTGDRILDVPLAKVGGKGLFVKEIEEALMGGRVDLAVHSMKDVPAQLPAPLDLAVVPAREDPRDVLVSQRFESLDDLPHGAVVGTSSLRRAAQLLVLRPDLCIENLRGNLDTRLRKVREGAYDAVVLAAAGLHRMGWQDRITAYLDPERFVPAIGQGALGLEIRKDDDRVRALLEPLHDASTARAVAAERAFLHTLEGGCQVPIAGHAVMSKDGVVLTGLVASLDGRTVYRESAGAPLGSEEALGNDLARRLLDAGAREILDAIYSAS</sequence>
<dbReference type="PANTHER" id="PTHR11557">
    <property type="entry name" value="PORPHOBILINOGEN DEAMINASE"/>
    <property type="match status" value="1"/>
</dbReference>
<dbReference type="GO" id="GO:0004418">
    <property type="term" value="F:hydroxymethylbilane synthase activity"/>
    <property type="evidence" value="ECO:0007669"/>
    <property type="project" value="UniProtKB-UniRule"/>
</dbReference>
<evidence type="ECO:0000259" key="9">
    <source>
        <dbReference type="Pfam" id="PF01379"/>
    </source>
</evidence>
<dbReference type="GO" id="GO:0005737">
    <property type="term" value="C:cytoplasm"/>
    <property type="evidence" value="ECO:0007669"/>
    <property type="project" value="UniProtKB-UniRule"/>
</dbReference>
<dbReference type="PANTHER" id="PTHR11557:SF0">
    <property type="entry name" value="PORPHOBILINOGEN DEAMINASE"/>
    <property type="match status" value="1"/>
</dbReference>
<feature type="domain" description="Porphobilinogen deaminase C-terminal" evidence="10">
    <location>
        <begin position="225"/>
        <end position="294"/>
    </location>
</feature>
<evidence type="ECO:0000313" key="11">
    <source>
        <dbReference type="EMBL" id="SMC27716.1"/>
    </source>
</evidence>
<dbReference type="Gene3D" id="3.40.190.10">
    <property type="entry name" value="Periplasmic binding protein-like II"/>
    <property type="match status" value="2"/>
</dbReference>
<dbReference type="PROSITE" id="PS00533">
    <property type="entry name" value="PORPHOBILINOGEN_DEAM"/>
    <property type="match status" value="1"/>
</dbReference>
<feature type="modified residue" description="S-(dipyrrolylmethanemethyl)cysteine" evidence="8">
    <location>
        <position position="241"/>
    </location>
</feature>
<dbReference type="FunFam" id="3.30.160.40:FF:000001">
    <property type="entry name" value="Porphobilinogen deaminase"/>
    <property type="match status" value="1"/>
</dbReference>
<dbReference type="NCBIfam" id="TIGR00212">
    <property type="entry name" value="hemC"/>
    <property type="match status" value="1"/>
</dbReference>
<keyword evidence="6 8" id="KW-0627">Porphyrin biosynthesis</keyword>
<dbReference type="EMBL" id="FWXF01000023">
    <property type="protein sequence ID" value="SMC27716.1"/>
    <property type="molecule type" value="Genomic_DNA"/>
</dbReference>
<evidence type="ECO:0000256" key="7">
    <source>
        <dbReference type="ARBA" id="ARBA00048169"/>
    </source>
</evidence>
<evidence type="ECO:0000256" key="3">
    <source>
        <dbReference type="ARBA" id="ARBA00005638"/>
    </source>
</evidence>
<dbReference type="InterPro" id="IPR022417">
    <property type="entry name" value="Porphobilin_deaminase_N"/>
</dbReference>
<comment type="function">
    <text evidence="1 8">Tetrapolymerization of the monopyrrole PBG into the hydroxymethylbilane pre-uroporphyrinogen in several discrete steps.</text>
</comment>
<dbReference type="Pfam" id="PF03900">
    <property type="entry name" value="Porphobil_deamC"/>
    <property type="match status" value="1"/>
</dbReference>
<comment type="subunit">
    <text evidence="4 8">Monomer.</text>
</comment>
<dbReference type="SUPFAM" id="SSF53850">
    <property type="entry name" value="Periplasmic binding protein-like II"/>
    <property type="match status" value="1"/>
</dbReference>
<dbReference type="PIRSF" id="PIRSF001438">
    <property type="entry name" value="4pyrrol_synth_OHMeBilane_synth"/>
    <property type="match status" value="1"/>
</dbReference>
<evidence type="ECO:0000259" key="10">
    <source>
        <dbReference type="Pfam" id="PF03900"/>
    </source>
</evidence>
<accession>A0A1W1XUY9</accession>
<protein>
    <recommendedName>
        <fullName evidence="8">Porphobilinogen deaminase</fullName>
        <shortName evidence="8">PBG</shortName>
        <ecNumber evidence="8">2.5.1.61</ecNumber>
    </recommendedName>
    <alternativeName>
        <fullName evidence="8">Hydroxymethylbilane synthase</fullName>
        <shortName evidence="8">HMBS</shortName>
    </alternativeName>
    <alternativeName>
        <fullName evidence="8">Pre-uroporphyrinogen synthase</fullName>
    </alternativeName>
</protein>
<gene>
    <name evidence="8" type="primary">hemC</name>
    <name evidence="11" type="ORF">SAMN02746041_03047</name>
</gene>
<comment type="similarity">
    <text evidence="3 8">Belongs to the HMBS family.</text>
</comment>
<dbReference type="CDD" id="cd13646">
    <property type="entry name" value="PBP2_EcHMBS_like"/>
    <property type="match status" value="1"/>
</dbReference>
<dbReference type="AlphaFoldDB" id="A0A1W1XUY9"/>
<name>A0A1W1XUY9_9BACT</name>
<dbReference type="InterPro" id="IPR000860">
    <property type="entry name" value="HemC"/>
</dbReference>
<comment type="pathway">
    <text evidence="2">Porphyrin-containing compound metabolism; protoporphyrin-IX biosynthesis; coproporphyrinogen-III from 5-aminolevulinate: step 2/4.</text>
</comment>
<dbReference type="UniPathway" id="UPA00251">
    <property type="reaction ID" value="UER00319"/>
</dbReference>
<evidence type="ECO:0000256" key="8">
    <source>
        <dbReference type="HAMAP-Rule" id="MF_00260"/>
    </source>
</evidence>
<comment type="cofactor">
    <cofactor evidence="8">
        <name>dipyrromethane</name>
        <dbReference type="ChEBI" id="CHEBI:60342"/>
    </cofactor>
    <text evidence="8">Binds 1 dipyrromethane group covalently.</text>
</comment>
<dbReference type="InterPro" id="IPR022418">
    <property type="entry name" value="Porphobilinogen_deaminase_C"/>
</dbReference>
<evidence type="ECO:0000256" key="6">
    <source>
        <dbReference type="ARBA" id="ARBA00023244"/>
    </source>
</evidence>
<proteinExistence type="inferred from homology"/>
<keyword evidence="5 8" id="KW-0808">Transferase</keyword>
<dbReference type="OrthoDB" id="9810298at2"/>
<dbReference type="STRING" id="1121390.SAMN02746041_03047"/>
<evidence type="ECO:0000256" key="2">
    <source>
        <dbReference type="ARBA" id="ARBA00004735"/>
    </source>
</evidence>
<dbReference type="InterPro" id="IPR036803">
    <property type="entry name" value="Porphobilinogen_deaminase_C_sf"/>
</dbReference>
<dbReference type="EC" id="2.5.1.61" evidence="8"/>
<evidence type="ECO:0000256" key="1">
    <source>
        <dbReference type="ARBA" id="ARBA00002869"/>
    </source>
</evidence>
<feature type="domain" description="Porphobilinogen deaminase N-terminal" evidence="9">
    <location>
        <begin position="5"/>
        <end position="212"/>
    </location>
</feature>
<comment type="catalytic activity">
    <reaction evidence="7 8">
        <text>4 porphobilinogen + H2O = hydroxymethylbilane + 4 NH4(+)</text>
        <dbReference type="Rhea" id="RHEA:13185"/>
        <dbReference type="ChEBI" id="CHEBI:15377"/>
        <dbReference type="ChEBI" id="CHEBI:28938"/>
        <dbReference type="ChEBI" id="CHEBI:57845"/>
        <dbReference type="ChEBI" id="CHEBI:58126"/>
        <dbReference type="EC" id="2.5.1.61"/>
    </reaction>
</comment>
<dbReference type="RefSeq" id="WP_084058939.1">
    <property type="nucleotide sequence ID" value="NZ_FWXF01000023.1"/>
</dbReference>
<dbReference type="GO" id="GO:0006782">
    <property type="term" value="P:protoporphyrinogen IX biosynthetic process"/>
    <property type="evidence" value="ECO:0007669"/>
    <property type="project" value="UniProtKB-UniRule"/>
</dbReference>
<dbReference type="InterPro" id="IPR022419">
    <property type="entry name" value="Porphobilin_deaminase_cofac_BS"/>
</dbReference>
<keyword evidence="12" id="KW-1185">Reference proteome</keyword>
<organism evidence="11 12">
    <name type="scientific">Desulfacinum hydrothermale DSM 13146</name>
    <dbReference type="NCBI Taxonomy" id="1121390"/>
    <lineage>
        <taxon>Bacteria</taxon>
        <taxon>Pseudomonadati</taxon>
        <taxon>Thermodesulfobacteriota</taxon>
        <taxon>Syntrophobacteria</taxon>
        <taxon>Syntrophobacterales</taxon>
        <taxon>Syntrophobacteraceae</taxon>
        <taxon>Desulfacinum</taxon>
    </lineage>
</organism>
<dbReference type="PRINTS" id="PR00151">
    <property type="entry name" value="PORPHBDMNASE"/>
</dbReference>
<dbReference type="Gene3D" id="3.30.160.40">
    <property type="entry name" value="Porphobilinogen deaminase, C-terminal domain"/>
    <property type="match status" value="1"/>
</dbReference>
<dbReference type="Pfam" id="PF01379">
    <property type="entry name" value="Porphobil_deam"/>
    <property type="match status" value="1"/>
</dbReference>
<dbReference type="FunFam" id="3.40.190.10:FF:000004">
    <property type="entry name" value="Porphobilinogen deaminase"/>
    <property type="match status" value="1"/>
</dbReference>
<evidence type="ECO:0000256" key="5">
    <source>
        <dbReference type="ARBA" id="ARBA00022679"/>
    </source>
</evidence>
<comment type="miscellaneous">
    <text evidence="8">The porphobilinogen subunits are added to the dipyrromethane group.</text>
</comment>